<dbReference type="InterPro" id="IPR050194">
    <property type="entry name" value="Glycosyltransferase_grp1"/>
</dbReference>
<gene>
    <name evidence="2" type="ORF">COU08_02455</name>
</gene>
<dbReference type="CDD" id="cd03801">
    <property type="entry name" value="GT4_PimA-like"/>
    <property type="match status" value="1"/>
</dbReference>
<evidence type="ECO:0000313" key="2">
    <source>
        <dbReference type="EMBL" id="PIT92432.1"/>
    </source>
</evidence>
<dbReference type="GO" id="GO:0016757">
    <property type="term" value="F:glycosyltransferase activity"/>
    <property type="evidence" value="ECO:0007669"/>
    <property type="project" value="InterPro"/>
</dbReference>
<dbReference type="AlphaFoldDB" id="A0A2M6WI29"/>
<dbReference type="SUPFAM" id="SSF53756">
    <property type="entry name" value="UDP-Glycosyltransferase/glycogen phosphorylase"/>
    <property type="match status" value="1"/>
</dbReference>
<dbReference type="PANTHER" id="PTHR45947:SF3">
    <property type="entry name" value="SULFOQUINOVOSYL TRANSFERASE SQD2"/>
    <property type="match status" value="1"/>
</dbReference>
<comment type="caution">
    <text evidence="2">The sequence shown here is derived from an EMBL/GenBank/DDBJ whole genome shotgun (WGS) entry which is preliminary data.</text>
</comment>
<dbReference type="PANTHER" id="PTHR45947">
    <property type="entry name" value="SULFOQUINOVOSYL TRANSFERASE SQD2"/>
    <property type="match status" value="1"/>
</dbReference>
<evidence type="ECO:0000259" key="1">
    <source>
        <dbReference type="Pfam" id="PF00534"/>
    </source>
</evidence>
<dbReference type="EMBL" id="PFBA01000023">
    <property type="protein sequence ID" value="PIT92432.1"/>
    <property type="molecule type" value="Genomic_DNA"/>
</dbReference>
<organism evidence="2 3">
    <name type="scientific">Candidatus Harrisonbacteria bacterium CG10_big_fil_rev_8_21_14_0_10_42_17</name>
    <dbReference type="NCBI Taxonomy" id="1974584"/>
    <lineage>
        <taxon>Bacteria</taxon>
        <taxon>Candidatus Harrisoniibacteriota</taxon>
    </lineage>
</organism>
<accession>A0A2M6WI29</accession>
<reference evidence="3" key="1">
    <citation type="submission" date="2017-09" db="EMBL/GenBank/DDBJ databases">
        <title>Depth-based differentiation of microbial function through sediment-hosted aquifers and enrichment of novel symbionts in the deep terrestrial subsurface.</title>
        <authorList>
            <person name="Probst A.J."/>
            <person name="Ladd B."/>
            <person name="Jarett J.K."/>
            <person name="Geller-Mcgrath D.E."/>
            <person name="Sieber C.M.K."/>
            <person name="Emerson J.B."/>
            <person name="Anantharaman K."/>
            <person name="Thomas B.C."/>
            <person name="Malmstrom R."/>
            <person name="Stieglmeier M."/>
            <person name="Klingl A."/>
            <person name="Woyke T."/>
            <person name="Ryan C.M."/>
            <person name="Banfield J.F."/>
        </authorList>
    </citation>
    <scope>NUCLEOTIDE SEQUENCE [LARGE SCALE GENOMIC DNA]</scope>
</reference>
<dbReference type="InterPro" id="IPR001296">
    <property type="entry name" value="Glyco_trans_1"/>
</dbReference>
<dbReference type="Pfam" id="PF00534">
    <property type="entry name" value="Glycos_transf_1"/>
    <property type="match status" value="1"/>
</dbReference>
<name>A0A2M6WI29_9BACT</name>
<evidence type="ECO:0000313" key="3">
    <source>
        <dbReference type="Proteomes" id="UP000228635"/>
    </source>
</evidence>
<proteinExistence type="predicted"/>
<dbReference type="Proteomes" id="UP000228635">
    <property type="component" value="Unassembled WGS sequence"/>
</dbReference>
<sequence>MERENVLKNPKLCYVLPEYSPESHTHFSYIVDFLKIIEKEVDIFLIVEKGDGKKIGLKNVVSLTFHIAPLRIIETTIRLIQARLKGYKTTYIHYSFIGAFLASLIAKVTKGTTFYWNCGLPWNYKRNALRDWFERKTYSLITHLVTGTDSLKKKYAKHYNLEEESIIVLPNWINVEKIQDHVKKENKKNLRARHGIEDNDKVILFIHRLSQRKGAHYLPGIAHAIRDEKTVLLIIGDGPERNHIELTIRNQGLDRHAKFLGWLPHEDALKYFCIADVFIMPSEEEGFPHVLLEAMATGTPFTAFDVGGVKEITPPSTEDYILGEGDIEGFISKTKELLKLSKEKKSDLARSEKNHVKKYDTDDVLKMFKRVIVDKVQ</sequence>
<feature type="domain" description="Glycosyl transferase family 1" evidence="1">
    <location>
        <begin position="187"/>
        <end position="348"/>
    </location>
</feature>
<protein>
    <recommendedName>
        <fullName evidence="1">Glycosyl transferase family 1 domain-containing protein</fullName>
    </recommendedName>
</protein>
<dbReference type="Gene3D" id="3.40.50.2000">
    <property type="entry name" value="Glycogen Phosphorylase B"/>
    <property type="match status" value="2"/>
</dbReference>